<dbReference type="AlphaFoldDB" id="A0A344UUN9"/>
<evidence type="ECO:0000313" key="1">
    <source>
        <dbReference type="EMBL" id="AXE38987.1"/>
    </source>
</evidence>
<reference evidence="1 2" key="1">
    <citation type="submission" date="2017-12" db="EMBL/GenBank/DDBJ databases">
        <title>The whole genome sequence of the Acidipropionibacterium virtanenii sp. nov. type strain JS278.</title>
        <authorList>
            <person name="Laine P."/>
            <person name="Deptula P."/>
            <person name="Varmanen P."/>
            <person name="Auvinen P."/>
        </authorList>
    </citation>
    <scope>NUCLEOTIDE SEQUENCE [LARGE SCALE GENOMIC DNA]</scope>
    <source>
        <strain evidence="1 2">JS278</strain>
    </source>
</reference>
<sequence length="291" mass="32234">MTLVLIDPQLGARITGYVARRMPDAVAWPASTLATMVPPVQAAQTLSDLQDDDEDWDGAVGLGFGCGPAASLVRSGRARRAVLIDPAAFQANDSGLELVWAVPMFHPDGPRRPYDKIIEALGEDEFQDPRDVVLDDIHEAERWVARTAPPFEAVRILFQPPPRDLSTTGPYPREGYAAYAAMAYGTQVTDDPGLWDRVTTICQEAEEARQPYDDALPSQPDESSTRDLNWLSAWTDPDLDITIWLSQEAGFLARPLARRGPDRPLVTQPWRSLAWLTDPQRLARAMTDWSG</sequence>
<gene>
    <name evidence="1" type="ORF">JS278_01828</name>
</gene>
<dbReference type="OrthoDB" id="3737707at2"/>
<dbReference type="KEGG" id="acij:JS278_01828"/>
<organism evidence="1 2">
    <name type="scientific">Acidipropionibacterium virtanenii</name>
    <dbReference type="NCBI Taxonomy" id="2057246"/>
    <lineage>
        <taxon>Bacteria</taxon>
        <taxon>Bacillati</taxon>
        <taxon>Actinomycetota</taxon>
        <taxon>Actinomycetes</taxon>
        <taxon>Propionibacteriales</taxon>
        <taxon>Propionibacteriaceae</taxon>
        <taxon>Acidipropionibacterium</taxon>
    </lineage>
</organism>
<evidence type="ECO:0000313" key="2">
    <source>
        <dbReference type="Proteomes" id="UP000251995"/>
    </source>
</evidence>
<dbReference type="Proteomes" id="UP000251995">
    <property type="component" value="Chromosome"/>
</dbReference>
<accession>A0A344UUN9</accession>
<protein>
    <submittedName>
        <fullName evidence="1">Uncharacterized protein</fullName>
    </submittedName>
</protein>
<name>A0A344UUN9_9ACTN</name>
<proteinExistence type="predicted"/>
<keyword evidence="2" id="KW-1185">Reference proteome</keyword>
<dbReference type="EMBL" id="CP025198">
    <property type="protein sequence ID" value="AXE38987.1"/>
    <property type="molecule type" value="Genomic_DNA"/>
</dbReference>
<dbReference type="RefSeq" id="WP_114044909.1">
    <property type="nucleotide sequence ID" value="NZ_CP025198.1"/>
</dbReference>